<sequence length="237" mass="26600">MKIIAILFLCHFININFINANYPNHQCYICDKNSCDHPTAEDIKECSLNETGGTSGKYFVAGAFMKNNTNNIYNDIEEDLNSFGTGALGLNQSSMPSWNSLTRWVCFVSKDNHRGCLLMGKGLCSESRSLIGRIKGLTKKLNSIVKKAKEVVNKMFADAAAAAKLDIAHQLNITSWFEENYMSKLVSNFKEPQYQLEICCEEPQYQLEICCEGNKCNYASMVQISMAMLILSILILI</sequence>
<keyword evidence="1" id="KW-0732">Signal</keyword>
<comment type="caution">
    <text evidence="2">The sequence shown here is derived from an EMBL/GenBank/DDBJ whole genome shotgun (WGS) entry which is preliminary data.</text>
</comment>
<organism evidence="2 3">
    <name type="scientific">Rotaria magnacalcarata</name>
    <dbReference type="NCBI Taxonomy" id="392030"/>
    <lineage>
        <taxon>Eukaryota</taxon>
        <taxon>Metazoa</taxon>
        <taxon>Spiralia</taxon>
        <taxon>Gnathifera</taxon>
        <taxon>Rotifera</taxon>
        <taxon>Eurotatoria</taxon>
        <taxon>Bdelloidea</taxon>
        <taxon>Philodinida</taxon>
        <taxon>Philodinidae</taxon>
        <taxon>Rotaria</taxon>
    </lineage>
</organism>
<evidence type="ECO:0000313" key="2">
    <source>
        <dbReference type="EMBL" id="CAF1394928.1"/>
    </source>
</evidence>
<feature type="chain" id="PRO_5032418588" evidence="1">
    <location>
        <begin position="21"/>
        <end position="237"/>
    </location>
</feature>
<name>A0A815KM40_9BILA</name>
<evidence type="ECO:0000256" key="1">
    <source>
        <dbReference type="SAM" id="SignalP"/>
    </source>
</evidence>
<accession>A0A815KM40</accession>
<dbReference type="AlphaFoldDB" id="A0A815KM40"/>
<proteinExistence type="predicted"/>
<protein>
    <submittedName>
        <fullName evidence="2">Uncharacterized protein</fullName>
    </submittedName>
</protein>
<reference evidence="2" key="1">
    <citation type="submission" date="2021-02" db="EMBL/GenBank/DDBJ databases">
        <authorList>
            <person name="Nowell W R."/>
        </authorList>
    </citation>
    <scope>NUCLEOTIDE SEQUENCE</scope>
</reference>
<dbReference type="EMBL" id="CAJNOV010010146">
    <property type="protein sequence ID" value="CAF1394928.1"/>
    <property type="molecule type" value="Genomic_DNA"/>
</dbReference>
<gene>
    <name evidence="2" type="ORF">CJN711_LOCUS21661</name>
</gene>
<dbReference type="Proteomes" id="UP000663855">
    <property type="component" value="Unassembled WGS sequence"/>
</dbReference>
<feature type="signal peptide" evidence="1">
    <location>
        <begin position="1"/>
        <end position="20"/>
    </location>
</feature>
<evidence type="ECO:0000313" key="3">
    <source>
        <dbReference type="Proteomes" id="UP000663855"/>
    </source>
</evidence>